<evidence type="ECO:0000256" key="2">
    <source>
        <dbReference type="SAM" id="MobiDB-lite"/>
    </source>
</evidence>
<proteinExistence type="inferred from homology"/>
<feature type="region of interest" description="Disordered" evidence="2">
    <location>
        <begin position="124"/>
        <end position="195"/>
    </location>
</feature>
<reference evidence="3 4" key="1">
    <citation type="submission" date="2023-08" db="EMBL/GenBank/DDBJ databases">
        <title>Black Yeasts Isolated from many extreme environments.</title>
        <authorList>
            <person name="Coleine C."/>
            <person name="Stajich J.E."/>
            <person name="Selbmann L."/>
        </authorList>
    </citation>
    <scope>NUCLEOTIDE SEQUENCE [LARGE SCALE GENOMIC DNA]</scope>
    <source>
        <strain evidence="3 4">CCFEE 6328</strain>
    </source>
</reference>
<gene>
    <name evidence="3" type="ORF">LTR69_006836</name>
</gene>
<name>A0ABR0J834_9EURO</name>
<dbReference type="Pfam" id="PF09783">
    <property type="entry name" value="Vac_ImportDeg"/>
    <property type="match status" value="1"/>
</dbReference>
<comment type="caution">
    <text evidence="3">The sequence shown here is derived from an EMBL/GenBank/DDBJ whole genome shotgun (WGS) entry which is preliminary data.</text>
</comment>
<dbReference type="PANTHER" id="PTHR14534:SF3">
    <property type="entry name" value="GID COMPLEX SUBUNIT 4 HOMOLOG"/>
    <property type="match status" value="1"/>
</dbReference>
<evidence type="ECO:0000313" key="4">
    <source>
        <dbReference type="Proteomes" id="UP001345691"/>
    </source>
</evidence>
<organism evidence="3 4">
    <name type="scientific">Exophiala sideris</name>
    <dbReference type="NCBI Taxonomy" id="1016849"/>
    <lineage>
        <taxon>Eukaryota</taxon>
        <taxon>Fungi</taxon>
        <taxon>Dikarya</taxon>
        <taxon>Ascomycota</taxon>
        <taxon>Pezizomycotina</taxon>
        <taxon>Eurotiomycetes</taxon>
        <taxon>Chaetothyriomycetidae</taxon>
        <taxon>Chaetothyriales</taxon>
        <taxon>Herpotrichiellaceae</taxon>
        <taxon>Exophiala</taxon>
    </lineage>
</organism>
<dbReference type="InterPro" id="IPR018618">
    <property type="entry name" value="GID4/10-like"/>
</dbReference>
<evidence type="ECO:0000313" key="3">
    <source>
        <dbReference type="EMBL" id="KAK5058431.1"/>
    </source>
</evidence>
<feature type="region of interest" description="Disordered" evidence="2">
    <location>
        <begin position="481"/>
        <end position="505"/>
    </location>
</feature>
<feature type="compositionally biased region" description="Low complexity" evidence="2">
    <location>
        <begin position="496"/>
        <end position="505"/>
    </location>
</feature>
<feature type="compositionally biased region" description="Polar residues" evidence="2">
    <location>
        <begin position="128"/>
        <end position="145"/>
    </location>
</feature>
<feature type="region of interest" description="Disordered" evidence="2">
    <location>
        <begin position="1"/>
        <end position="93"/>
    </location>
</feature>
<feature type="region of interest" description="Disordered" evidence="2">
    <location>
        <begin position="437"/>
        <end position="459"/>
    </location>
</feature>
<feature type="compositionally biased region" description="Polar residues" evidence="2">
    <location>
        <begin position="438"/>
        <end position="450"/>
    </location>
</feature>
<comment type="similarity">
    <text evidence="1">Belongs to the GID4/VID24 family.</text>
</comment>
<accession>A0ABR0J834</accession>
<dbReference type="PANTHER" id="PTHR14534">
    <property type="entry name" value="VACUOLAR IMPORT AND DEGRADATION PROTEIN 24"/>
    <property type="match status" value="1"/>
</dbReference>
<protein>
    <submittedName>
        <fullName evidence="3">Uncharacterized protein</fullName>
    </submittedName>
</protein>
<dbReference type="Proteomes" id="UP001345691">
    <property type="component" value="Unassembled WGS sequence"/>
</dbReference>
<sequence>MPPANSPLNTRPSTPPTNTLNAEPYLRQLEEAISTPVPDLASTLNLSDIEPGSEQGPRMSAASNPPSHLGPTGRGATSWERAGIASSGVVESDRSLDLPVPVQVFTRARDPVDAAIPTWARANRPQEDMQSQRPSRMVQGQNYATTGGGPVRESLYDWAVSATPGRDEQDSDSGEESDEDMEHMSTAAPNNDINVRRDLQRLERALQSYRSARNALRTGRTADLLGSVPTASALRAYWNEDSNDNSATTSGFQSQYRFERQRRHAEYARINAEANAIYTDARSRVRKEPKRSEAFDRVRNSIRYLSQLRHTGVEGGLKLARDLDLDYLYEDDRANTPSDLPMHVNSLPMPQYSSWLAPGMVWHGLQSTDREPVRANLNWGSQARRERHRELFRRTLARRREMVLGNDVAEEFSGSLLDAERYLSDLLQDGNGRWGFARSSTPPFSQSNTTPTPPTETDHWPVKVAIHSIDYNTMTLTGTMSASHMPEKVSPPQQPTSQSHTASTSMSSYFTGEIIDFRRHPLETEAEDRDYRVGGVDIDASYWARLGPFRKEIEKARSLRGKKRSEYQQDSPLWDAFRKAAGGESDNKEVNSTTSNEHDDRDVNMSGGNHTSSEDPTGNASIETEESQEIEDDKVMARCLGSAKWLDEKIGKEWILMRWKERCFVDSPSDSNQTRTIVTAPYTYSTSPTSLSRPPEPNTNGTSWGLTISGFYYIALNRLTGEIDGLYYDPGSQPYQALKMAPEGMSVQGVDAGARSQPDIAPSTAGVGCGCGEESCKERVGLKRWFPSMELR</sequence>
<keyword evidence="4" id="KW-1185">Reference proteome</keyword>
<dbReference type="EMBL" id="JAVRRF010000014">
    <property type="protein sequence ID" value="KAK5058431.1"/>
    <property type="molecule type" value="Genomic_DNA"/>
</dbReference>
<feature type="compositionally biased region" description="Polar residues" evidence="2">
    <location>
        <begin position="606"/>
        <end position="622"/>
    </location>
</feature>
<feature type="compositionally biased region" description="Polar residues" evidence="2">
    <location>
        <begin position="1"/>
        <end position="21"/>
    </location>
</feature>
<feature type="compositionally biased region" description="Acidic residues" evidence="2">
    <location>
        <begin position="169"/>
        <end position="181"/>
    </location>
</feature>
<feature type="region of interest" description="Disordered" evidence="2">
    <location>
        <begin position="580"/>
        <end position="631"/>
    </location>
</feature>
<evidence type="ECO:0000256" key="1">
    <source>
        <dbReference type="ARBA" id="ARBA00061469"/>
    </source>
</evidence>